<dbReference type="OrthoDB" id="9148135at2"/>
<organism evidence="1 2">
    <name type="scientific">Nocardioides scoriae</name>
    <dbReference type="NCBI Taxonomy" id="642780"/>
    <lineage>
        <taxon>Bacteria</taxon>
        <taxon>Bacillati</taxon>
        <taxon>Actinomycetota</taxon>
        <taxon>Actinomycetes</taxon>
        <taxon>Propionibacteriales</taxon>
        <taxon>Nocardioidaceae</taxon>
        <taxon>Nocardioides</taxon>
    </lineage>
</organism>
<evidence type="ECO:0000313" key="1">
    <source>
        <dbReference type="EMBL" id="SDS76341.1"/>
    </source>
</evidence>
<dbReference type="PANTHER" id="PTHR38479:SF2">
    <property type="entry name" value="WINGED HELIX DNA-BINDING DOMAIN-CONTAINING PROTEIN"/>
    <property type="match status" value="1"/>
</dbReference>
<sequence>MTLAWEELAARTLARQFPAVAGRDAAAVERVLDLAGPVQSQTARSPFLSLAARLPGVEHHAIAAAHDDHAVVRGSNLRGTVHTSTPADHALMEVVTRLGQRALWARTLRLQDTTLEQVWAGIEASAADDWRTAAELHDHLRGWLAEHDPGAEPRLDDTQGRYLAFGHGGLLRRPLGGGWSGQGRAGYRTASAVLGDRSAVLADPDGAVDALLRRHLGCHGPASRRDLAWWSGLGLRTVDASLSRLASDLVEDDAPDGSVVVDLADAPGPVDLPGTHLLPEFDALLCAYDPKARTRFVDAAHYRRLWVQDNGLLLAPVLVDGRLTGHWRLEGSGRRRRCEVAWFAGTRRPRRSELETCLAAVAAAYDVEVTGLDVAREQPA</sequence>
<dbReference type="InterPro" id="IPR009351">
    <property type="entry name" value="AlkZ-like"/>
</dbReference>
<dbReference type="AlphaFoldDB" id="A0A1H1UVP3"/>
<dbReference type="STRING" id="642780.SAMN04488570_2633"/>
<protein>
    <submittedName>
        <fullName evidence="1">Winged helix DNA-binding domain-containing protein</fullName>
    </submittedName>
</protein>
<evidence type="ECO:0000313" key="2">
    <source>
        <dbReference type="Proteomes" id="UP000198859"/>
    </source>
</evidence>
<name>A0A1H1UVP3_9ACTN</name>
<dbReference type="GO" id="GO:0003677">
    <property type="term" value="F:DNA binding"/>
    <property type="evidence" value="ECO:0007669"/>
    <property type="project" value="UniProtKB-KW"/>
</dbReference>
<dbReference type="Pfam" id="PF06224">
    <property type="entry name" value="AlkZ-like"/>
    <property type="match status" value="1"/>
</dbReference>
<keyword evidence="1" id="KW-0238">DNA-binding</keyword>
<gene>
    <name evidence="1" type="ORF">SAMN04488570_2633</name>
</gene>
<accession>A0A1H1UVP3</accession>
<dbReference type="RefSeq" id="WP_091730428.1">
    <property type="nucleotide sequence ID" value="NZ_LT629757.1"/>
</dbReference>
<reference evidence="2" key="1">
    <citation type="submission" date="2016-10" db="EMBL/GenBank/DDBJ databases">
        <authorList>
            <person name="Varghese N."/>
            <person name="Submissions S."/>
        </authorList>
    </citation>
    <scope>NUCLEOTIDE SEQUENCE [LARGE SCALE GENOMIC DNA]</scope>
    <source>
        <strain evidence="2">DSM 22127</strain>
    </source>
</reference>
<proteinExistence type="predicted"/>
<dbReference type="Proteomes" id="UP000198859">
    <property type="component" value="Chromosome I"/>
</dbReference>
<dbReference type="PANTHER" id="PTHR38479">
    <property type="entry name" value="LMO0824 PROTEIN"/>
    <property type="match status" value="1"/>
</dbReference>
<dbReference type="EMBL" id="LT629757">
    <property type="protein sequence ID" value="SDS76341.1"/>
    <property type="molecule type" value="Genomic_DNA"/>
</dbReference>
<keyword evidence="2" id="KW-1185">Reference proteome</keyword>